<dbReference type="EMBL" id="UZAM01009789">
    <property type="protein sequence ID" value="VDP10120.1"/>
    <property type="molecule type" value="Genomic_DNA"/>
</dbReference>
<dbReference type="PROSITE" id="PS50102">
    <property type="entry name" value="RRM"/>
    <property type="match status" value="2"/>
</dbReference>
<proteinExistence type="predicted"/>
<feature type="domain" description="RRM" evidence="2">
    <location>
        <begin position="14"/>
        <end position="99"/>
    </location>
</feature>
<dbReference type="InterPro" id="IPR035979">
    <property type="entry name" value="RBD_domain_sf"/>
</dbReference>
<protein>
    <submittedName>
        <fullName evidence="5">RNA-binding protein 45</fullName>
    </submittedName>
</protein>
<accession>A0A183IS76</accession>
<evidence type="ECO:0000256" key="1">
    <source>
        <dbReference type="PROSITE-ProRule" id="PRU00176"/>
    </source>
</evidence>
<evidence type="ECO:0000313" key="5">
    <source>
        <dbReference type="WBParaSite" id="SBAD_0000672201-mRNA-1"/>
    </source>
</evidence>
<dbReference type="PANTHER" id="PTHR23147">
    <property type="entry name" value="SERINE/ARGININE RICH SPLICING FACTOR"/>
    <property type="match status" value="1"/>
</dbReference>
<name>A0A183IS76_9BILA</name>
<organism evidence="5">
    <name type="scientific">Soboliphyme baturini</name>
    <dbReference type="NCBI Taxonomy" id="241478"/>
    <lineage>
        <taxon>Eukaryota</taxon>
        <taxon>Metazoa</taxon>
        <taxon>Ecdysozoa</taxon>
        <taxon>Nematoda</taxon>
        <taxon>Enoplea</taxon>
        <taxon>Dorylaimia</taxon>
        <taxon>Dioctophymatida</taxon>
        <taxon>Dioctophymatoidea</taxon>
        <taxon>Soboliphymatidae</taxon>
        <taxon>Soboliphyme</taxon>
    </lineage>
</organism>
<dbReference type="Pfam" id="PF00076">
    <property type="entry name" value="RRM_1"/>
    <property type="match status" value="3"/>
</dbReference>
<dbReference type="Proteomes" id="UP000270296">
    <property type="component" value="Unassembled WGS sequence"/>
</dbReference>
<dbReference type="InterPro" id="IPR050907">
    <property type="entry name" value="SRSF"/>
</dbReference>
<evidence type="ECO:0000313" key="3">
    <source>
        <dbReference type="EMBL" id="VDP10120.1"/>
    </source>
</evidence>
<dbReference type="SUPFAM" id="SSF54928">
    <property type="entry name" value="RNA-binding domain, RBD"/>
    <property type="match status" value="3"/>
</dbReference>
<dbReference type="CDD" id="cd12366">
    <property type="entry name" value="RRM1_RBM45"/>
    <property type="match status" value="1"/>
</dbReference>
<dbReference type="Gene3D" id="3.30.70.330">
    <property type="match status" value="3"/>
</dbReference>
<dbReference type="WBParaSite" id="SBAD_0000672201-mRNA-1">
    <property type="protein sequence ID" value="SBAD_0000672201-mRNA-1"/>
    <property type="gene ID" value="SBAD_0000672201"/>
</dbReference>
<dbReference type="InterPro" id="IPR012677">
    <property type="entry name" value="Nucleotide-bd_a/b_plait_sf"/>
</dbReference>
<dbReference type="AlphaFoldDB" id="A0A183IS76"/>
<dbReference type="InterPro" id="IPR000504">
    <property type="entry name" value="RRM_dom"/>
</dbReference>
<gene>
    <name evidence="3" type="ORF">SBAD_LOCUS6473</name>
</gene>
<keyword evidence="4" id="KW-1185">Reference proteome</keyword>
<reference evidence="3 4" key="2">
    <citation type="submission" date="2018-11" db="EMBL/GenBank/DDBJ databases">
        <authorList>
            <consortium name="Pathogen Informatics"/>
        </authorList>
    </citation>
    <scope>NUCLEOTIDE SEQUENCE [LARGE SCALE GENOMIC DNA]</scope>
</reference>
<evidence type="ECO:0000259" key="2">
    <source>
        <dbReference type="PROSITE" id="PS50102"/>
    </source>
</evidence>
<keyword evidence="1" id="KW-0694">RNA-binding</keyword>
<dbReference type="GO" id="GO:0003723">
    <property type="term" value="F:RNA binding"/>
    <property type="evidence" value="ECO:0007669"/>
    <property type="project" value="UniProtKB-UniRule"/>
</dbReference>
<sequence length="420" mass="47254">MVFPDMASDYPPNSRLFVLCAKDVTEDELHAGFDKFGQIEDVWIVRSKSGEAKGTNENHQSVCYVKFSKASEACKAMEEMNRATLGQCPKPIKVMIASGRSEGSRRDPNEHERLMRLFIVVPPGKTKEEIVEHFQSFGDVVDVHVVKSGRIAYIRFAKASESALALEECDREYRAKFADPKRSDMVKSSGYRDDRGVSESLFVHEDSFRRPVARSSDDTILETEINLMNNPSRCKDLFLKFKVALPKQTVWHLCDMIPGLKNVEIKPPGTAGNTTIAFAQYATVAAATWARQKFPDLEYPPFSFVEVRYADAGYPAEWDDELDEHSPAADESRAFFVCNRTVSIEILKDAFSAYGELVDIFYLPDQNCGYACFVRSKAANAAIAGLDGTIICGERLKIYVLYDDNVDCTELRCEDVRRTV</sequence>
<evidence type="ECO:0000313" key="4">
    <source>
        <dbReference type="Proteomes" id="UP000270296"/>
    </source>
</evidence>
<dbReference type="SMART" id="SM00360">
    <property type="entry name" value="RRM"/>
    <property type="match status" value="3"/>
</dbReference>
<feature type="domain" description="RRM" evidence="2">
    <location>
        <begin position="333"/>
        <end position="403"/>
    </location>
</feature>
<reference evidence="5" key="1">
    <citation type="submission" date="2016-06" db="UniProtKB">
        <authorList>
            <consortium name="WormBaseParasite"/>
        </authorList>
    </citation>
    <scope>IDENTIFICATION</scope>
</reference>
<dbReference type="OrthoDB" id="78437at2759"/>
<dbReference type="InterPro" id="IPR034203">
    <property type="entry name" value="RBM45_RRM1"/>
</dbReference>